<name>A0ABR4AZW5_9LECA</name>
<dbReference type="InterPro" id="IPR054208">
    <property type="entry name" value="DUF6914"/>
</dbReference>
<evidence type="ECO:0000313" key="2">
    <source>
        <dbReference type="Proteomes" id="UP001590951"/>
    </source>
</evidence>
<sequence>MPASNKDRLYVALYARGGQDPNTYHWAIIVGPKEEEEGGRGYRYHVRQRLDPARPGRLIWAYESLEIPLVQTSMLLGRIMIAKITDKAQIRSTLAAVPAIQDDPSWTCRIWVKDAITALEADGKSLGTRVTKWTTIEQNANNYIRQKRQQRRYDGSGSWVSGTVPTFDLLDNREIIP</sequence>
<organism evidence="1 2">
    <name type="scientific">Lepraria finkii</name>
    <dbReference type="NCBI Taxonomy" id="1340010"/>
    <lineage>
        <taxon>Eukaryota</taxon>
        <taxon>Fungi</taxon>
        <taxon>Dikarya</taxon>
        <taxon>Ascomycota</taxon>
        <taxon>Pezizomycotina</taxon>
        <taxon>Lecanoromycetes</taxon>
        <taxon>OSLEUM clade</taxon>
        <taxon>Lecanoromycetidae</taxon>
        <taxon>Lecanorales</taxon>
        <taxon>Lecanorineae</taxon>
        <taxon>Stereocaulaceae</taxon>
        <taxon>Lepraria</taxon>
    </lineage>
</organism>
<reference evidence="1 2" key="1">
    <citation type="submission" date="2024-09" db="EMBL/GenBank/DDBJ databases">
        <title>Rethinking Asexuality: The Enigmatic Case of Functional Sexual Genes in Lepraria (Stereocaulaceae).</title>
        <authorList>
            <person name="Doellman M."/>
            <person name="Sun Y."/>
            <person name="Barcenas-Pena A."/>
            <person name="Lumbsch H.T."/>
            <person name="Grewe F."/>
        </authorList>
    </citation>
    <scope>NUCLEOTIDE SEQUENCE [LARGE SCALE GENOMIC DNA]</scope>
    <source>
        <strain evidence="1 2">Grewe 0041</strain>
    </source>
</reference>
<keyword evidence="2" id="KW-1185">Reference proteome</keyword>
<proteinExistence type="predicted"/>
<protein>
    <submittedName>
        <fullName evidence="1">Uncharacterized protein</fullName>
    </submittedName>
</protein>
<accession>A0ABR4AZW5</accession>
<gene>
    <name evidence="1" type="ORF">ABVK25_008620</name>
</gene>
<dbReference type="Proteomes" id="UP001590951">
    <property type="component" value="Unassembled WGS sequence"/>
</dbReference>
<dbReference type="Pfam" id="PF21858">
    <property type="entry name" value="DUF6914"/>
    <property type="match status" value="1"/>
</dbReference>
<comment type="caution">
    <text evidence="1">The sequence shown here is derived from an EMBL/GenBank/DDBJ whole genome shotgun (WGS) entry which is preliminary data.</text>
</comment>
<evidence type="ECO:0000313" key="1">
    <source>
        <dbReference type="EMBL" id="KAL2051191.1"/>
    </source>
</evidence>
<dbReference type="EMBL" id="JBHFEH010000038">
    <property type="protein sequence ID" value="KAL2051191.1"/>
    <property type="molecule type" value="Genomic_DNA"/>
</dbReference>